<feature type="region of interest" description="Disordered" evidence="1">
    <location>
        <begin position="284"/>
        <end position="308"/>
    </location>
</feature>
<organism evidence="2 3">
    <name type="scientific">Gregarina niphandrodes</name>
    <name type="common">Septate eugregarine</name>
    <dbReference type="NCBI Taxonomy" id="110365"/>
    <lineage>
        <taxon>Eukaryota</taxon>
        <taxon>Sar</taxon>
        <taxon>Alveolata</taxon>
        <taxon>Apicomplexa</taxon>
        <taxon>Conoidasida</taxon>
        <taxon>Gregarinasina</taxon>
        <taxon>Eugregarinorida</taxon>
        <taxon>Gregarinidae</taxon>
        <taxon>Gregarina</taxon>
    </lineage>
</organism>
<accession>A0A023BAG1</accession>
<feature type="compositionally biased region" description="Low complexity" evidence="1">
    <location>
        <begin position="773"/>
        <end position="815"/>
    </location>
</feature>
<feature type="compositionally biased region" description="Low complexity" evidence="1">
    <location>
        <begin position="627"/>
        <end position="640"/>
    </location>
</feature>
<comment type="caution">
    <text evidence="2">The sequence shown here is derived from an EMBL/GenBank/DDBJ whole genome shotgun (WGS) entry which is preliminary data.</text>
</comment>
<name>A0A023BAG1_GRENI</name>
<dbReference type="Gene3D" id="3.40.50.1820">
    <property type="entry name" value="alpha/beta hydrolase"/>
    <property type="match status" value="1"/>
</dbReference>
<feature type="region of interest" description="Disordered" evidence="1">
    <location>
        <begin position="982"/>
        <end position="1007"/>
    </location>
</feature>
<evidence type="ECO:0000313" key="3">
    <source>
        <dbReference type="Proteomes" id="UP000019763"/>
    </source>
</evidence>
<feature type="compositionally biased region" description="Low complexity" evidence="1">
    <location>
        <begin position="681"/>
        <end position="691"/>
    </location>
</feature>
<dbReference type="InterPro" id="IPR029058">
    <property type="entry name" value="AB_hydrolase_fold"/>
</dbReference>
<dbReference type="AlphaFoldDB" id="A0A023BAG1"/>
<feature type="region of interest" description="Disordered" evidence="1">
    <location>
        <begin position="667"/>
        <end position="830"/>
    </location>
</feature>
<dbReference type="GeneID" id="22911495"/>
<feature type="compositionally biased region" description="Low complexity" evidence="1">
    <location>
        <begin position="747"/>
        <end position="758"/>
    </location>
</feature>
<sequence>MVNKTTPPPQASGAWLKSEPLSPTLSTTSTPRWPPNASGEEAKPRSPRSTAPLAAVPERDSNAGPTYPPFREGVGLRFPRVRKLAAVLCGIGKSATSSLSFDELCWWAVCRGRVEAWVHHHWQLCPVLAQRVGDDTPLPWDQHQVLTFVGSNGEYLTERRGVVTFDNYLLVHHRLRKLPAPLTRDLPSVTTFTVSTYLYLLFCTQPFRDRPCPCNRRSSDDSQSTDGGRTERAGHALSWPHAPEAALLLDATRGGQEHTRCDPVVYGCDPAAYREEANWAPCSEDHYPPQGRNLSEDPSLSEDHNLSEGLKDRDWKDRDWKDRDWKDRDWKDRDWKDRDWKDPSLSQDCRGGRRRIDNVVSTEPEGGDAYYQNSRKRNCCKSLEQASLEQNSFEQDSLASEREPEVVIFQHGLLESSMCWVLALWSALGDVPTLDITGRLWGVCFCWILVWKWLWEYGLRQYRCLRPTYDRTLSRARYRWSLPLRLLEERPHLHVWMTNTRGNEFCVNLNTETNRPMGFRPLAFKDLRRLFRIYWDEDWTHVDSSVLDCEAIYQCIYEPPGQASLRKRPTRGPLVVGFSQGSAVFSLNAALKYHFAHVLPAPLLTFSPQDDFSATATAVWDWPQTAPPGASGPASGGASATDFPSAFPLPSVAAQREVPTTNCLKHDAEGTVIKPDPPPTAAANPWTATHARVLRRTTDKQRRRRGKLRQVRAASGKAALPRTHSVESVASAPRPAHREPHPDGAWAAAPTARAAPTPRADESPDEAAPPAPDEAVSDAAYRAPPPFRARLFGSSTPSSSAPGSSSMPESGPSAEPEFDESAAESFGPGRRASAGCSEIFSEPRATPLVFPTGLVMLSPPLVIRAFALESLSGLTDFVRGRVCTATWDYLHWIVLGTELLQAMLHVRLGFIGHIFVRFVLGFNLLPLHSRVADLAYRLTPAGMTTRRNMRLWKDLMDGRHLLGEKLVYNADSRAFIQQHWAPATSPTGAPAGPRDAAPPGDRAAPPEKLNVGKLVTQFAPIKIYAGLEDNIADTVRGMEALLERCVGLTETRLLDQRSESAARRCSLYEAVGGRPARIQMNLVAGSSHCDLLWPAVAQLKVHDAIMQDLQAILDARNPFEK</sequence>
<protein>
    <submittedName>
        <fullName evidence="2">Uncharacterized protein</fullName>
    </submittedName>
</protein>
<dbReference type="Proteomes" id="UP000019763">
    <property type="component" value="Unassembled WGS sequence"/>
</dbReference>
<proteinExistence type="predicted"/>
<feature type="region of interest" description="Disordered" evidence="1">
    <location>
        <begin position="214"/>
        <end position="237"/>
    </location>
</feature>
<keyword evidence="3" id="KW-1185">Reference proteome</keyword>
<dbReference type="EMBL" id="AFNH02000299">
    <property type="protein sequence ID" value="EZG78268.1"/>
    <property type="molecule type" value="Genomic_DNA"/>
</dbReference>
<feature type="compositionally biased region" description="Low complexity" evidence="1">
    <location>
        <begin position="982"/>
        <end position="1003"/>
    </location>
</feature>
<evidence type="ECO:0000313" key="2">
    <source>
        <dbReference type="EMBL" id="EZG78268.1"/>
    </source>
</evidence>
<feature type="compositionally biased region" description="Basic residues" evidence="1">
    <location>
        <begin position="701"/>
        <end position="710"/>
    </location>
</feature>
<reference evidence="2" key="1">
    <citation type="submission" date="2013-12" db="EMBL/GenBank/DDBJ databases">
        <authorList>
            <person name="Omoto C.K."/>
            <person name="Sibley D."/>
            <person name="Venepally P."/>
            <person name="Hadjithomas M."/>
            <person name="Karamycheva S."/>
            <person name="Brunk B."/>
            <person name="Roos D."/>
            <person name="Caler E."/>
            <person name="Lorenzi H."/>
        </authorList>
    </citation>
    <scope>NUCLEOTIDE SEQUENCE</scope>
</reference>
<feature type="region of interest" description="Disordered" evidence="1">
    <location>
        <begin position="1"/>
        <end position="68"/>
    </location>
</feature>
<gene>
    <name evidence="2" type="ORF">GNI_038900</name>
</gene>
<evidence type="ECO:0000256" key="1">
    <source>
        <dbReference type="SAM" id="MobiDB-lite"/>
    </source>
</evidence>
<feature type="compositionally biased region" description="Pro residues" evidence="1">
    <location>
        <begin position="1"/>
        <end position="10"/>
    </location>
</feature>
<feature type="compositionally biased region" description="Low complexity" evidence="1">
    <location>
        <begin position="20"/>
        <end position="31"/>
    </location>
</feature>
<dbReference type="RefSeq" id="XP_011129373.1">
    <property type="nucleotide sequence ID" value="XM_011131071.1"/>
</dbReference>
<dbReference type="VEuPathDB" id="CryptoDB:GNI_038900"/>
<feature type="region of interest" description="Disordered" evidence="1">
    <location>
        <begin position="623"/>
        <end position="647"/>
    </location>
</feature>